<dbReference type="GO" id="GO:0006313">
    <property type="term" value="P:DNA transposition"/>
    <property type="evidence" value="ECO:0007669"/>
    <property type="project" value="InterPro"/>
</dbReference>
<proteinExistence type="predicted"/>
<keyword evidence="1" id="KW-0175">Coiled coil</keyword>
<organism evidence="2 3">
    <name type="scientific">Algoriphagus ornithinivorans</name>
    <dbReference type="NCBI Taxonomy" id="226506"/>
    <lineage>
        <taxon>Bacteria</taxon>
        <taxon>Pseudomonadati</taxon>
        <taxon>Bacteroidota</taxon>
        <taxon>Cytophagia</taxon>
        <taxon>Cytophagales</taxon>
        <taxon>Cyclobacteriaceae</taxon>
        <taxon>Algoriphagus</taxon>
    </lineage>
</organism>
<dbReference type="EMBL" id="FOVW01000011">
    <property type="protein sequence ID" value="SFO68725.1"/>
    <property type="molecule type" value="Genomic_DNA"/>
</dbReference>
<dbReference type="GO" id="GO:0004803">
    <property type="term" value="F:transposase activity"/>
    <property type="evidence" value="ECO:0007669"/>
    <property type="project" value="InterPro"/>
</dbReference>
<dbReference type="AlphaFoldDB" id="A0A1I5J7C4"/>
<sequence>MLKTGKRINSHRKFSEEFKRKLVDDFEKGVMSVPQMQKLYGVCNALIYRWIYKYSTYNEKNIRIVEMKDSQTHRLKELEEKVKELERTVGQKQIMIDYLEKMIDLAKETYSIDIKKNSNTPLSGGSKPTGKR</sequence>
<accession>A0A1I5J7C4</accession>
<dbReference type="STRING" id="226506.SAMN04488519_111123"/>
<dbReference type="SUPFAM" id="SSF46689">
    <property type="entry name" value="Homeodomain-like"/>
    <property type="match status" value="1"/>
</dbReference>
<dbReference type="InterPro" id="IPR009057">
    <property type="entry name" value="Homeodomain-like_sf"/>
</dbReference>
<name>A0A1I5J7C4_9BACT</name>
<keyword evidence="3" id="KW-1185">Reference proteome</keyword>
<gene>
    <name evidence="2" type="ORF">SAMN04488519_111123</name>
</gene>
<dbReference type="Proteomes" id="UP000199564">
    <property type="component" value="Unassembled WGS sequence"/>
</dbReference>
<evidence type="ECO:0000313" key="2">
    <source>
        <dbReference type="EMBL" id="SFO68725.1"/>
    </source>
</evidence>
<protein>
    <submittedName>
        <fullName evidence="2">Transposase</fullName>
    </submittedName>
</protein>
<dbReference type="InterPro" id="IPR002514">
    <property type="entry name" value="Transposase_8"/>
</dbReference>
<dbReference type="GO" id="GO:0003677">
    <property type="term" value="F:DNA binding"/>
    <property type="evidence" value="ECO:0007669"/>
    <property type="project" value="InterPro"/>
</dbReference>
<feature type="coiled-coil region" evidence="1">
    <location>
        <begin position="68"/>
        <end position="95"/>
    </location>
</feature>
<dbReference type="Pfam" id="PF01527">
    <property type="entry name" value="HTH_Tnp_1"/>
    <property type="match status" value="1"/>
</dbReference>
<evidence type="ECO:0000313" key="3">
    <source>
        <dbReference type="Proteomes" id="UP000199564"/>
    </source>
</evidence>
<reference evidence="3" key="1">
    <citation type="submission" date="2016-10" db="EMBL/GenBank/DDBJ databases">
        <authorList>
            <person name="Varghese N."/>
            <person name="Submissions S."/>
        </authorList>
    </citation>
    <scope>NUCLEOTIDE SEQUENCE [LARGE SCALE GENOMIC DNA]</scope>
    <source>
        <strain evidence="3">DSM 15282</strain>
    </source>
</reference>
<evidence type="ECO:0000256" key="1">
    <source>
        <dbReference type="SAM" id="Coils"/>
    </source>
</evidence>